<accession>A0AAN6D3A9</accession>
<proteinExistence type="predicted"/>
<comment type="caution">
    <text evidence="2">The sequence shown here is derived from an EMBL/GenBank/DDBJ whole genome shotgun (WGS) entry which is preliminary data.</text>
</comment>
<reference evidence="2" key="1">
    <citation type="journal article" date="2021" name="G3 (Bethesda)">
        <title>Genomic diversity, chromosomal rearrangements, and interspecies hybridization in the ogataea polymorpha species complex.</title>
        <authorList>
            <person name="Hanson S.J."/>
            <person name="Cinneide E.O."/>
            <person name="Salzberg L.I."/>
            <person name="Wolfe K.H."/>
            <person name="McGowan J."/>
            <person name="Fitzpatrick D.A."/>
            <person name="Matlin K."/>
        </authorList>
    </citation>
    <scope>NUCLEOTIDE SEQUENCE</scope>
    <source>
        <strain evidence="2">83-405-1</strain>
    </source>
</reference>
<feature type="region of interest" description="Disordered" evidence="1">
    <location>
        <begin position="109"/>
        <end position="162"/>
    </location>
</feature>
<feature type="region of interest" description="Disordered" evidence="1">
    <location>
        <begin position="506"/>
        <end position="533"/>
    </location>
</feature>
<evidence type="ECO:0000313" key="3">
    <source>
        <dbReference type="Proteomes" id="UP000738402"/>
    </source>
</evidence>
<dbReference type="AlphaFoldDB" id="A0AAN6D3A9"/>
<feature type="compositionally biased region" description="Basic and acidic residues" evidence="1">
    <location>
        <begin position="434"/>
        <end position="459"/>
    </location>
</feature>
<dbReference type="Proteomes" id="UP000738402">
    <property type="component" value="Unassembled WGS sequence"/>
</dbReference>
<feature type="compositionally biased region" description="Basic and acidic residues" evidence="1">
    <location>
        <begin position="367"/>
        <end position="381"/>
    </location>
</feature>
<name>A0AAN6D3A9_9ASCO</name>
<feature type="region of interest" description="Disordered" evidence="1">
    <location>
        <begin position="367"/>
        <end position="460"/>
    </location>
</feature>
<feature type="compositionally biased region" description="Basic and acidic residues" evidence="1">
    <location>
        <begin position="389"/>
        <end position="410"/>
    </location>
</feature>
<organism evidence="2 3">
    <name type="scientific">Ogataea haglerorum</name>
    <dbReference type="NCBI Taxonomy" id="1937702"/>
    <lineage>
        <taxon>Eukaryota</taxon>
        <taxon>Fungi</taxon>
        <taxon>Dikarya</taxon>
        <taxon>Ascomycota</taxon>
        <taxon>Saccharomycotina</taxon>
        <taxon>Pichiomycetes</taxon>
        <taxon>Pichiales</taxon>
        <taxon>Pichiaceae</taxon>
        <taxon>Ogataea</taxon>
    </lineage>
</organism>
<gene>
    <name evidence="2" type="ORF">KL933_004162</name>
</gene>
<evidence type="ECO:0000256" key="1">
    <source>
        <dbReference type="SAM" id="MobiDB-lite"/>
    </source>
</evidence>
<feature type="compositionally biased region" description="Basic and acidic residues" evidence="1">
    <location>
        <begin position="119"/>
        <end position="152"/>
    </location>
</feature>
<protein>
    <submittedName>
        <fullName evidence="2">Uncharacterized protein</fullName>
    </submittedName>
</protein>
<dbReference type="EMBL" id="JAHLUH010000012">
    <property type="protein sequence ID" value="KAG7725596.1"/>
    <property type="molecule type" value="Genomic_DNA"/>
</dbReference>
<evidence type="ECO:0000313" key="2">
    <source>
        <dbReference type="EMBL" id="KAG7725596.1"/>
    </source>
</evidence>
<feature type="region of interest" description="Disordered" evidence="1">
    <location>
        <begin position="1"/>
        <end position="24"/>
    </location>
</feature>
<feature type="compositionally biased region" description="Polar residues" evidence="1">
    <location>
        <begin position="1"/>
        <end position="14"/>
    </location>
</feature>
<sequence length="592" mass="62721">MAATSSHIKTTTMNPHEHDVNHGGGPDVRAQLLLLVGRQLGRLLLLGVHVVRQADARAERVHVERLRVRPRQADEHDVQRCRKQGCAVADEGGLGDVEGVLVDDVAAETVRAGDPAQDAGERAERRADHERPLGHSAPEERDHDGEDARVDDDAAEGEQPADGDAHVVENDRQHGHEHAEAHDGDVGGAHKLCAGGLGVDVGSVHVVGGDGGEGDELCAAGAGDGHEEHDEACGGAGLAHDGVEAVDDGQAAVDLLGRELVRVRGGVGVREQRTARQAGRGADHCGDDGPAQRAQRVALEHLRGAGRDGALRVARVAEHGAEPAQAHGPREHEHRAVSVAEVALSRRGRERVLGLLQQVVHLARRPDQRRRAVDLEAGDKQDDVDDDRVDPVRDERGLEAAERRVHHDAEGQQEAGGDDVHAGGGREALGPAEEQQRRDEHVCGKDVAQKHPVADRAEADGEALGNGVSCRGPGFYLQAHKHKQGDLDGAADAVEEAAGDAVGVAPRAGREQRGGPRPRRHRGRGNEAGADVSGGRGEALGVLYLAEVSGQHARDERHEQRERRADAQHEAVAVALFENRSGHCAGDCCCSD</sequence>